<proteinExistence type="predicted"/>
<dbReference type="EMBL" id="CP113432">
    <property type="protein sequence ID" value="WAI48471.1"/>
    <property type="molecule type" value="Genomic_DNA"/>
</dbReference>
<gene>
    <name evidence="2" type="ORF">OU419_22325</name>
</gene>
<dbReference type="SUPFAM" id="SSF54427">
    <property type="entry name" value="NTF2-like"/>
    <property type="match status" value="1"/>
</dbReference>
<name>A0ABY6ZUI1_9PSED</name>
<dbReference type="Gene3D" id="3.10.450.50">
    <property type="match status" value="1"/>
</dbReference>
<evidence type="ECO:0000313" key="3">
    <source>
        <dbReference type="Proteomes" id="UP001163624"/>
    </source>
</evidence>
<dbReference type="RefSeq" id="WP_254470574.1">
    <property type="nucleotide sequence ID" value="NZ_CP113432.1"/>
</dbReference>
<sequence length="160" mass="17940">MTHPNAQLIERFYQAFQRLDGECMAACYSADAQFSDPVFPALQGAQIGDMWRMLSSRAKDFSLSYASIEADGDRGRARWVASYTFTRTGRRVVNHIQAQFEFRDGLICRHVDSFDLWAWSRQALGARGMLLGWAPPVQAAIRAQAASGLASYRAQREAKA</sequence>
<reference evidence="2" key="1">
    <citation type="submission" date="2022-11" db="EMBL/GenBank/DDBJ databases">
        <title>Pseudomonas triclosanedens sp. nov., a triclosan degrader isolated from activated sludge.</title>
        <authorList>
            <person name="Yin Y."/>
            <person name="Lu Z."/>
        </authorList>
    </citation>
    <scope>NUCLEOTIDE SEQUENCE</scope>
    <source>
        <strain evidence="2">ZM23</strain>
    </source>
</reference>
<protein>
    <submittedName>
        <fullName evidence="2">Nuclear transport factor 2 family protein</fullName>
    </submittedName>
</protein>
<keyword evidence="3" id="KW-1185">Reference proteome</keyword>
<feature type="domain" description="SnoaL-like" evidence="1">
    <location>
        <begin position="9"/>
        <end position="110"/>
    </location>
</feature>
<evidence type="ECO:0000259" key="1">
    <source>
        <dbReference type="Pfam" id="PF12680"/>
    </source>
</evidence>
<evidence type="ECO:0000313" key="2">
    <source>
        <dbReference type="EMBL" id="WAI48471.1"/>
    </source>
</evidence>
<organism evidence="2 3">
    <name type="scientific">Pseudomonas triclosanedens</name>
    <dbReference type="NCBI Taxonomy" id="2961893"/>
    <lineage>
        <taxon>Bacteria</taxon>
        <taxon>Pseudomonadati</taxon>
        <taxon>Pseudomonadota</taxon>
        <taxon>Gammaproteobacteria</taxon>
        <taxon>Pseudomonadales</taxon>
        <taxon>Pseudomonadaceae</taxon>
        <taxon>Pseudomonas</taxon>
    </lineage>
</organism>
<dbReference type="Proteomes" id="UP001163624">
    <property type="component" value="Chromosome"/>
</dbReference>
<accession>A0ABY6ZUI1</accession>
<dbReference type="InterPro" id="IPR037401">
    <property type="entry name" value="SnoaL-like"/>
</dbReference>
<dbReference type="Pfam" id="PF12680">
    <property type="entry name" value="SnoaL_2"/>
    <property type="match status" value="1"/>
</dbReference>
<dbReference type="InterPro" id="IPR032710">
    <property type="entry name" value="NTF2-like_dom_sf"/>
</dbReference>